<dbReference type="InterPro" id="IPR031957">
    <property type="entry name" value="DUF4777"/>
</dbReference>
<proteinExistence type="predicted"/>
<sequence length="189" mass="21157">MSRYQYTDHILEAFNVFHRSMELDEVAGYVAEMEAKSVAEVRLAVDNTLTAAWLHGFLTRDDNQFTLACGYWDDVQRGAVQEGSRQKRHSVTKSKSYHFTISESGETISDGAGLQDMNYGDQILSAFAVQRRPLTLADIVNYVSMASNKSPAEVYGTVRSTLDLALAHGFVHKQQDQAFLLAKELQQSL</sequence>
<evidence type="ECO:0000313" key="2">
    <source>
        <dbReference type="Proteomes" id="UP001652661"/>
    </source>
</evidence>
<protein>
    <recommendedName>
        <fullName evidence="1">DUF4777 domain-containing protein</fullName>
    </recommendedName>
</protein>
<dbReference type="Proteomes" id="UP001652661">
    <property type="component" value="Chromosome X"/>
</dbReference>
<dbReference type="Pfam" id="PF16007">
    <property type="entry name" value="DUF4777"/>
    <property type="match status" value="2"/>
</dbReference>
<feature type="domain" description="DUF4777" evidence="1">
    <location>
        <begin position="118"/>
        <end position="176"/>
    </location>
</feature>
<reference evidence="3" key="1">
    <citation type="submission" date="2025-08" db="UniProtKB">
        <authorList>
            <consortium name="RefSeq"/>
        </authorList>
    </citation>
    <scope>IDENTIFICATION</scope>
    <source>
        <strain evidence="3">14028-0561.14</strain>
        <tissue evidence="3">Whole fly</tissue>
    </source>
</reference>
<evidence type="ECO:0000313" key="3">
    <source>
        <dbReference type="RefSeq" id="XP_017030428.1"/>
    </source>
</evidence>
<name>A0A6P4J791_DROKI</name>
<dbReference type="OrthoDB" id="7882888at2759"/>
<accession>A0A6P4J791</accession>
<dbReference type="GeneID" id="108080276"/>
<organism evidence="2 3">
    <name type="scientific">Drosophila kikkawai</name>
    <name type="common">Fruit fly</name>
    <dbReference type="NCBI Taxonomy" id="30033"/>
    <lineage>
        <taxon>Eukaryota</taxon>
        <taxon>Metazoa</taxon>
        <taxon>Ecdysozoa</taxon>
        <taxon>Arthropoda</taxon>
        <taxon>Hexapoda</taxon>
        <taxon>Insecta</taxon>
        <taxon>Pterygota</taxon>
        <taxon>Neoptera</taxon>
        <taxon>Endopterygota</taxon>
        <taxon>Diptera</taxon>
        <taxon>Brachycera</taxon>
        <taxon>Muscomorpha</taxon>
        <taxon>Ephydroidea</taxon>
        <taxon>Drosophilidae</taxon>
        <taxon>Drosophila</taxon>
        <taxon>Sophophora</taxon>
    </lineage>
</organism>
<dbReference type="RefSeq" id="XP_017030428.1">
    <property type="nucleotide sequence ID" value="XM_017174939.3"/>
</dbReference>
<dbReference type="AlphaFoldDB" id="A0A6P4J791"/>
<evidence type="ECO:0000259" key="1">
    <source>
        <dbReference type="Pfam" id="PF16007"/>
    </source>
</evidence>
<feature type="domain" description="DUF4777" evidence="1">
    <location>
        <begin position="2"/>
        <end position="67"/>
    </location>
</feature>
<gene>
    <name evidence="3" type="primary">LOC108080276</name>
</gene>
<keyword evidence="2" id="KW-1185">Reference proteome</keyword>